<dbReference type="RefSeq" id="WP_111344358.1">
    <property type="nucleotide sequence ID" value="NZ_QHHQ01000002.1"/>
</dbReference>
<evidence type="ECO:0000313" key="3">
    <source>
        <dbReference type="EMBL" id="RAI01495.1"/>
    </source>
</evidence>
<feature type="chain" id="PRO_5032793340" description="PRC-barrel domain-containing protein" evidence="1">
    <location>
        <begin position="24"/>
        <end position="266"/>
    </location>
</feature>
<dbReference type="InterPro" id="IPR027275">
    <property type="entry name" value="PRC-brl_dom"/>
</dbReference>
<dbReference type="PANTHER" id="PTHR36505">
    <property type="entry name" value="BLR1072 PROTEIN"/>
    <property type="match status" value="1"/>
</dbReference>
<evidence type="ECO:0000256" key="1">
    <source>
        <dbReference type="SAM" id="SignalP"/>
    </source>
</evidence>
<sequence length="266" mass="28677">MHTSRLVALAFVAAAGAPLAVRAADVESLPDGASQQGQVAQQCLADLRAFEDELAGVGFGVLAPTGYGTGYGSYGMGYGMSGTPRQKMQSLRDAAYVYAFDGDEQSCQTVLASMRQVYQEHQKLVGPESDDPDARRTWRRAHLAQATPVTEMDSLMRADIVIGADIRTPQDQELGEIEDVVLDPARQTIAYVLASRGGFLGLGGELVAVRWSDLRATTDHEIYVLDASPEAFAAAPKVERGSFDQTSGDNWRSNLDQYWAGVVGKR</sequence>
<dbReference type="InterPro" id="IPR011033">
    <property type="entry name" value="PRC_barrel-like_sf"/>
</dbReference>
<comment type="caution">
    <text evidence="3">The sequence shown here is derived from an EMBL/GenBank/DDBJ whole genome shotgun (WGS) entry which is preliminary data.</text>
</comment>
<evidence type="ECO:0000259" key="2">
    <source>
        <dbReference type="Pfam" id="PF05239"/>
    </source>
</evidence>
<dbReference type="EMBL" id="QHHQ01000002">
    <property type="protein sequence ID" value="RAI01495.1"/>
    <property type="molecule type" value="Genomic_DNA"/>
</dbReference>
<proteinExistence type="predicted"/>
<dbReference type="OrthoDB" id="7876889at2"/>
<dbReference type="SUPFAM" id="SSF50346">
    <property type="entry name" value="PRC-barrel domain"/>
    <property type="match status" value="1"/>
</dbReference>
<protein>
    <recommendedName>
        <fullName evidence="2">PRC-barrel domain-containing protein</fullName>
    </recommendedName>
</protein>
<feature type="signal peptide" evidence="1">
    <location>
        <begin position="1"/>
        <end position="23"/>
    </location>
</feature>
<gene>
    <name evidence="3" type="ORF">DLJ53_08660</name>
</gene>
<dbReference type="AlphaFoldDB" id="A0A8B2NNM1"/>
<evidence type="ECO:0000313" key="4">
    <source>
        <dbReference type="Proteomes" id="UP000249590"/>
    </source>
</evidence>
<keyword evidence="4" id="KW-1185">Reference proteome</keyword>
<dbReference type="Pfam" id="PF05239">
    <property type="entry name" value="PRC"/>
    <property type="match status" value="1"/>
</dbReference>
<organism evidence="3 4">
    <name type="scientific">Acuticoccus sediminis</name>
    <dbReference type="NCBI Taxonomy" id="2184697"/>
    <lineage>
        <taxon>Bacteria</taxon>
        <taxon>Pseudomonadati</taxon>
        <taxon>Pseudomonadota</taxon>
        <taxon>Alphaproteobacteria</taxon>
        <taxon>Hyphomicrobiales</taxon>
        <taxon>Amorphaceae</taxon>
        <taxon>Acuticoccus</taxon>
    </lineage>
</organism>
<dbReference type="Proteomes" id="UP000249590">
    <property type="component" value="Unassembled WGS sequence"/>
</dbReference>
<keyword evidence="1" id="KW-0732">Signal</keyword>
<reference evidence="3 4" key="1">
    <citation type="submission" date="2018-05" db="EMBL/GenBank/DDBJ databases">
        <title>Acuticoccus sediminis sp. nov., isolated from deep-sea sediment of Indian Ocean.</title>
        <authorList>
            <person name="Liu X."/>
            <person name="Lai Q."/>
            <person name="Du Y."/>
            <person name="Sun F."/>
            <person name="Zhang X."/>
            <person name="Wang S."/>
            <person name="Shao Z."/>
        </authorList>
    </citation>
    <scope>NUCLEOTIDE SEQUENCE [LARGE SCALE GENOMIC DNA]</scope>
    <source>
        <strain evidence="3 4">PTG4-2</strain>
    </source>
</reference>
<feature type="domain" description="PRC-barrel" evidence="2">
    <location>
        <begin position="160"/>
        <end position="219"/>
    </location>
</feature>
<dbReference type="Gene3D" id="2.30.30.240">
    <property type="entry name" value="PRC-barrel domain"/>
    <property type="match status" value="1"/>
</dbReference>
<dbReference type="PANTHER" id="PTHR36505:SF1">
    <property type="entry name" value="BLR1072 PROTEIN"/>
    <property type="match status" value="1"/>
</dbReference>
<accession>A0A8B2NNM1</accession>
<name>A0A8B2NNM1_9HYPH</name>